<dbReference type="Pfam" id="PF01520">
    <property type="entry name" value="Amidase_3"/>
    <property type="match status" value="1"/>
</dbReference>
<protein>
    <submittedName>
        <fullName evidence="3">N-acetylmuramoyl-L-alanine amidase</fullName>
    </submittedName>
</protein>
<dbReference type="EMBL" id="FOTR01000012">
    <property type="protein sequence ID" value="SFM29341.1"/>
    <property type="molecule type" value="Genomic_DNA"/>
</dbReference>
<dbReference type="GO" id="GO:0030288">
    <property type="term" value="C:outer membrane-bounded periplasmic space"/>
    <property type="evidence" value="ECO:0007669"/>
    <property type="project" value="TreeGrafter"/>
</dbReference>
<accession>A0A1I4PN48</accession>
<feature type="domain" description="MurNAc-LAA" evidence="2">
    <location>
        <begin position="63"/>
        <end position="173"/>
    </location>
</feature>
<dbReference type="RefSeq" id="WP_091485259.1">
    <property type="nucleotide sequence ID" value="NZ_FOTR01000012.1"/>
</dbReference>
<dbReference type="Gene3D" id="3.40.630.40">
    <property type="entry name" value="Zn-dependent exopeptidases"/>
    <property type="match status" value="1"/>
</dbReference>
<dbReference type="InterPro" id="IPR002508">
    <property type="entry name" value="MurNAc-LAA_cat"/>
</dbReference>
<sequence>MVKIYIDPGHGGTDPGATGNGLKEKDLTLAISLKIREKLRKYQGVSTRLSRTTDKTLSLNQRTNDANNWGADYLMSVHINAGGGTGYEDFIYNRLSSSSETEHMREIMHQAIIDQVHLPNRGKKKANFHMLRESRMPAILTENGFIDAANDAARLKKDSFLNDIAQGHVDGLVKIFNLKKKVKAKDPNAVVGKPKPDKANLTVDGKWGNATTRALQEYLDTVVDGIISDQLRNAITEAFYGSTIDFGNGKKGSLVIKALQSKIGAKVDGLLGPDTIGKLQQYLGTVYDKKLSRQSLVVKELQRQLNKGTF</sequence>
<organism evidence="3 4">
    <name type="scientific">Gracilibacillus orientalis</name>
    <dbReference type="NCBI Taxonomy" id="334253"/>
    <lineage>
        <taxon>Bacteria</taxon>
        <taxon>Bacillati</taxon>
        <taxon>Bacillota</taxon>
        <taxon>Bacilli</taxon>
        <taxon>Bacillales</taxon>
        <taxon>Bacillaceae</taxon>
        <taxon>Gracilibacillus</taxon>
    </lineage>
</organism>
<proteinExistence type="predicted"/>
<dbReference type="InterPro" id="IPR036366">
    <property type="entry name" value="PGBDSf"/>
</dbReference>
<dbReference type="InterPro" id="IPR050695">
    <property type="entry name" value="N-acetylmuramoyl_amidase_3"/>
</dbReference>
<evidence type="ECO:0000313" key="4">
    <source>
        <dbReference type="Proteomes" id="UP000198565"/>
    </source>
</evidence>
<dbReference type="GO" id="GO:0009253">
    <property type="term" value="P:peptidoglycan catabolic process"/>
    <property type="evidence" value="ECO:0007669"/>
    <property type="project" value="InterPro"/>
</dbReference>
<dbReference type="AlphaFoldDB" id="A0A1I4PN48"/>
<dbReference type="Proteomes" id="UP000198565">
    <property type="component" value="Unassembled WGS sequence"/>
</dbReference>
<name>A0A1I4PN48_9BACI</name>
<dbReference type="SMART" id="SM00646">
    <property type="entry name" value="Ami_3"/>
    <property type="match status" value="1"/>
</dbReference>
<dbReference type="OrthoDB" id="9763643at2"/>
<reference evidence="4" key="1">
    <citation type="submission" date="2016-10" db="EMBL/GenBank/DDBJ databases">
        <authorList>
            <person name="Varghese N."/>
            <person name="Submissions S."/>
        </authorList>
    </citation>
    <scope>NUCLEOTIDE SEQUENCE [LARGE SCALE GENOMIC DNA]</scope>
    <source>
        <strain evidence="4">CGMCC 1.4250</strain>
    </source>
</reference>
<evidence type="ECO:0000313" key="3">
    <source>
        <dbReference type="EMBL" id="SFM29341.1"/>
    </source>
</evidence>
<keyword evidence="4" id="KW-1185">Reference proteome</keyword>
<gene>
    <name evidence="3" type="ORF">SAMN04487943_11268</name>
</gene>
<evidence type="ECO:0000259" key="2">
    <source>
        <dbReference type="SMART" id="SM00646"/>
    </source>
</evidence>
<dbReference type="CDD" id="cd02696">
    <property type="entry name" value="MurNAc-LAA"/>
    <property type="match status" value="1"/>
</dbReference>
<dbReference type="GO" id="GO:0008745">
    <property type="term" value="F:N-acetylmuramoyl-L-alanine amidase activity"/>
    <property type="evidence" value="ECO:0007669"/>
    <property type="project" value="InterPro"/>
</dbReference>
<dbReference type="Gene3D" id="1.10.101.10">
    <property type="entry name" value="PGBD-like superfamily/PGBD"/>
    <property type="match status" value="1"/>
</dbReference>
<dbReference type="SUPFAM" id="SSF53187">
    <property type="entry name" value="Zn-dependent exopeptidases"/>
    <property type="match status" value="1"/>
</dbReference>
<dbReference type="PANTHER" id="PTHR30404:SF0">
    <property type="entry name" value="N-ACETYLMURAMOYL-L-ALANINE AMIDASE AMIC"/>
    <property type="match status" value="1"/>
</dbReference>
<dbReference type="PANTHER" id="PTHR30404">
    <property type="entry name" value="N-ACETYLMURAMOYL-L-ALANINE AMIDASE"/>
    <property type="match status" value="1"/>
</dbReference>
<evidence type="ECO:0000256" key="1">
    <source>
        <dbReference type="ARBA" id="ARBA00022801"/>
    </source>
</evidence>
<dbReference type="STRING" id="334253.SAMN04487943_11268"/>
<keyword evidence="1" id="KW-0378">Hydrolase</keyword>